<dbReference type="Gene3D" id="1.20.120.1760">
    <property type="match status" value="1"/>
</dbReference>
<dbReference type="PROSITE" id="PS00379">
    <property type="entry name" value="CDP_ALCOHOL_P_TRANSF"/>
    <property type="match status" value="1"/>
</dbReference>
<dbReference type="InterPro" id="IPR000462">
    <property type="entry name" value="CDP-OH_P_trans"/>
</dbReference>
<dbReference type="GO" id="GO:0016020">
    <property type="term" value="C:membrane"/>
    <property type="evidence" value="ECO:0007669"/>
    <property type="project" value="InterPro"/>
</dbReference>
<keyword evidence="3" id="KW-1133">Transmembrane helix</keyword>
<dbReference type="Proteomes" id="UP000295718">
    <property type="component" value="Unassembled WGS sequence"/>
</dbReference>
<feature type="transmembrane region" description="Helical" evidence="3">
    <location>
        <begin position="60"/>
        <end position="83"/>
    </location>
</feature>
<dbReference type="GO" id="GO:0008654">
    <property type="term" value="P:phospholipid biosynthetic process"/>
    <property type="evidence" value="ECO:0007669"/>
    <property type="project" value="InterPro"/>
</dbReference>
<comment type="similarity">
    <text evidence="2">Belongs to the CDP-alcohol phosphatidyltransferase class-I family.</text>
</comment>
<feature type="transmembrane region" description="Helical" evidence="3">
    <location>
        <begin position="120"/>
        <end position="139"/>
    </location>
</feature>
<keyword evidence="3" id="KW-0812">Transmembrane</keyword>
<evidence type="ECO:0000256" key="2">
    <source>
        <dbReference type="RuleBase" id="RU003750"/>
    </source>
</evidence>
<dbReference type="InterPro" id="IPR048254">
    <property type="entry name" value="CDP_ALCOHOL_P_TRANSF_CS"/>
</dbReference>
<feature type="transmembrane region" description="Helical" evidence="3">
    <location>
        <begin position="12"/>
        <end position="39"/>
    </location>
</feature>
<organism evidence="4 5">
    <name type="scientific">Kineothrix alysoides</name>
    <dbReference type="NCBI Taxonomy" id="1469948"/>
    <lineage>
        <taxon>Bacteria</taxon>
        <taxon>Bacillati</taxon>
        <taxon>Bacillota</taxon>
        <taxon>Clostridia</taxon>
        <taxon>Lachnospirales</taxon>
        <taxon>Lachnospiraceae</taxon>
        <taxon>Kineothrix</taxon>
    </lineage>
</organism>
<keyword evidence="1 2" id="KW-0808">Transferase</keyword>
<dbReference type="RefSeq" id="WP_278245494.1">
    <property type="nucleotide sequence ID" value="NZ_JPNB01000003.1"/>
</dbReference>
<dbReference type="EMBL" id="SLUO01000017">
    <property type="protein sequence ID" value="TCL55010.1"/>
    <property type="molecule type" value="Genomic_DNA"/>
</dbReference>
<sequence length="193" mass="21456">MIYIKNLANIMTIFRIAGTICLCFLEPLTASFFIVYFLCGLSDMLDGFIARKTGNATEMGAMLDSVADFIFLSVMLIIFIPLLPWKLWIAAWIGAIALLRLVSLYIGFVKYHTAAFLHTVLNKAAGFFLFAFPLLYLLAGMEKTAIILCAISSLAAVEELLITIKSDSLNRDIAGYLRQKTADNKNKHDIQGE</sequence>
<feature type="transmembrane region" description="Helical" evidence="3">
    <location>
        <begin position="89"/>
        <end position="108"/>
    </location>
</feature>
<evidence type="ECO:0000313" key="5">
    <source>
        <dbReference type="Proteomes" id="UP000295718"/>
    </source>
</evidence>
<name>A0A4R1QWX8_9FIRM</name>
<gene>
    <name evidence="4" type="ORF">EDD76_11745</name>
</gene>
<dbReference type="AlphaFoldDB" id="A0A4R1QWX8"/>
<evidence type="ECO:0000256" key="3">
    <source>
        <dbReference type="SAM" id="Phobius"/>
    </source>
</evidence>
<dbReference type="InterPro" id="IPR043130">
    <property type="entry name" value="CDP-OH_PTrfase_TM_dom"/>
</dbReference>
<evidence type="ECO:0000256" key="1">
    <source>
        <dbReference type="ARBA" id="ARBA00022679"/>
    </source>
</evidence>
<proteinExistence type="inferred from homology"/>
<keyword evidence="3" id="KW-0472">Membrane</keyword>
<accession>A0A4R1QWX8</accession>
<protein>
    <submittedName>
        <fullName evidence="4">CDP-diacylglycerol--glycerol-3-phosphate 3-phosphatidyltransferase</fullName>
    </submittedName>
</protein>
<dbReference type="Pfam" id="PF01066">
    <property type="entry name" value="CDP-OH_P_transf"/>
    <property type="match status" value="1"/>
</dbReference>
<reference evidence="4 5" key="1">
    <citation type="submission" date="2019-03" db="EMBL/GenBank/DDBJ databases">
        <title>Genomic Encyclopedia of Type Strains, Phase IV (KMG-IV): sequencing the most valuable type-strain genomes for metagenomic binning, comparative biology and taxonomic classification.</title>
        <authorList>
            <person name="Goeker M."/>
        </authorList>
    </citation>
    <scope>NUCLEOTIDE SEQUENCE [LARGE SCALE GENOMIC DNA]</scope>
    <source>
        <strain evidence="4 5">DSM 100556</strain>
    </source>
</reference>
<keyword evidence="5" id="KW-1185">Reference proteome</keyword>
<dbReference type="STRING" id="1469948.GCA_000732725_03962"/>
<dbReference type="GO" id="GO:0016780">
    <property type="term" value="F:phosphotransferase activity, for other substituted phosphate groups"/>
    <property type="evidence" value="ECO:0007669"/>
    <property type="project" value="InterPro"/>
</dbReference>
<evidence type="ECO:0000313" key="4">
    <source>
        <dbReference type="EMBL" id="TCL55010.1"/>
    </source>
</evidence>
<comment type="caution">
    <text evidence="4">The sequence shown here is derived from an EMBL/GenBank/DDBJ whole genome shotgun (WGS) entry which is preliminary data.</text>
</comment>